<dbReference type="InterPro" id="IPR016181">
    <property type="entry name" value="Acyl_CoA_acyltransferase"/>
</dbReference>
<dbReference type="EMBL" id="MTZV01000006">
    <property type="protein sequence ID" value="PCE23552.1"/>
    <property type="molecule type" value="Genomic_DNA"/>
</dbReference>
<name>A0A2A4ESY8_9BURK</name>
<proteinExistence type="predicted"/>
<dbReference type="InterPro" id="IPR000182">
    <property type="entry name" value="GNAT_dom"/>
</dbReference>
<feature type="region of interest" description="Disordered" evidence="1">
    <location>
        <begin position="169"/>
        <end position="188"/>
    </location>
</feature>
<dbReference type="Gene3D" id="3.40.630.30">
    <property type="match status" value="1"/>
</dbReference>
<dbReference type="PROSITE" id="PS51186">
    <property type="entry name" value="GNAT"/>
    <property type="match status" value="1"/>
</dbReference>
<evidence type="ECO:0000313" key="4">
    <source>
        <dbReference type="Proteomes" id="UP000218022"/>
    </source>
</evidence>
<organism evidence="3 4">
    <name type="scientific">Paraburkholderia acidicola</name>
    <dbReference type="NCBI Taxonomy" id="1912599"/>
    <lineage>
        <taxon>Bacteria</taxon>
        <taxon>Pseudomonadati</taxon>
        <taxon>Pseudomonadota</taxon>
        <taxon>Betaproteobacteria</taxon>
        <taxon>Burkholderiales</taxon>
        <taxon>Burkholderiaceae</taxon>
        <taxon>Paraburkholderia</taxon>
    </lineage>
</organism>
<dbReference type="AlphaFoldDB" id="A0A2A4ESY8"/>
<dbReference type="GO" id="GO:0016747">
    <property type="term" value="F:acyltransferase activity, transferring groups other than amino-acyl groups"/>
    <property type="evidence" value="ECO:0007669"/>
    <property type="project" value="InterPro"/>
</dbReference>
<feature type="domain" description="N-acetyltransferase" evidence="2">
    <location>
        <begin position="8"/>
        <end position="164"/>
    </location>
</feature>
<dbReference type="RefSeq" id="WP_096725483.1">
    <property type="nucleotide sequence ID" value="NZ_MTZV01000006.1"/>
</dbReference>
<dbReference type="CDD" id="cd04301">
    <property type="entry name" value="NAT_SF"/>
    <property type="match status" value="1"/>
</dbReference>
<evidence type="ECO:0000256" key="1">
    <source>
        <dbReference type="SAM" id="MobiDB-lite"/>
    </source>
</evidence>
<dbReference type="Pfam" id="PF00583">
    <property type="entry name" value="Acetyltransf_1"/>
    <property type="match status" value="1"/>
</dbReference>
<dbReference type="OrthoDB" id="9127144at2"/>
<sequence length="188" mass="20351">MAHEIHIVRWEELNPAQKIDVEKLKISDQQIEYAGPTHRAVAACASDVTGDILGAAIFDGEAIAGFLVLKRRNAAPGWASTGAAVISALRIDLRFQGLGIGTAALRHLPEWLLAHWTDTASIMLSVDEENEAGRRSYAKAGWLDLGIREKGRIGWVRYMRRDLQIAPPVPDRSSAGRGDAGTSDACVG</sequence>
<dbReference type="Proteomes" id="UP000218022">
    <property type="component" value="Unassembled WGS sequence"/>
</dbReference>
<protein>
    <recommendedName>
        <fullName evidence="2">N-acetyltransferase domain-containing protein</fullName>
    </recommendedName>
</protein>
<dbReference type="SUPFAM" id="SSF55729">
    <property type="entry name" value="Acyl-CoA N-acyltransferases (Nat)"/>
    <property type="match status" value="1"/>
</dbReference>
<gene>
    <name evidence="3" type="ORF">BWP39_28130</name>
</gene>
<comment type="caution">
    <text evidence="3">The sequence shown here is derived from an EMBL/GenBank/DDBJ whole genome shotgun (WGS) entry which is preliminary data.</text>
</comment>
<evidence type="ECO:0000313" key="3">
    <source>
        <dbReference type="EMBL" id="PCE23552.1"/>
    </source>
</evidence>
<evidence type="ECO:0000259" key="2">
    <source>
        <dbReference type="PROSITE" id="PS51186"/>
    </source>
</evidence>
<reference evidence="3 4" key="1">
    <citation type="submission" date="2017-01" db="EMBL/GenBank/DDBJ databases">
        <title>Whole-Genome Shotgun Sequencing of Two beta-Proteobacterial Species in Search of the Bulgecin Biosynthetic Cluster.</title>
        <authorList>
            <person name="Horsman M.E."/>
            <person name="Marous D.R."/>
            <person name="Li R."/>
            <person name="Oliver R.A."/>
            <person name="Byun B."/>
            <person name="Emrich S.J."/>
            <person name="Boggess B."/>
            <person name="Townsend C.A."/>
            <person name="Mobashery S."/>
        </authorList>
    </citation>
    <scope>NUCLEOTIDE SEQUENCE [LARGE SCALE GENOMIC DNA]</scope>
    <source>
        <strain evidence="3 4">ATCC 31363</strain>
    </source>
</reference>
<accession>A0A2A4ESY8</accession>